<reference evidence="1 2" key="1">
    <citation type="submission" date="2018-08" db="EMBL/GenBank/DDBJ databases">
        <title>Genomic Encyclopedia of Type Strains, Phase III (KMG-III): the genomes of soil and plant-associated and newly described type strains.</title>
        <authorList>
            <person name="Whitman W."/>
        </authorList>
    </citation>
    <scope>NUCLEOTIDE SEQUENCE [LARGE SCALE GENOMIC DNA]</scope>
    <source>
        <strain evidence="1 2">CGMCC 1.10966</strain>
    </source>
</reference>
<name>A0A3D9S1S8_9BACL</name>
<sequence length="59" mass="6872">MSMTELTKEVQSLVNQLHLSDQEIAEKFQFMHRGKKLTIDESIRFISFLKQELMATAEA</sequence>
<proteinExistence type="predicted"/>
<protein>
    <submittedName>
        <fullName evidence="1">Uncharacterized protein</fullName>
    </submittedName>
</protein>
<keyword evidence="2" id="KW-1185">Reference proteome</keyword>
<evidence type="ECO:0000313" key="2">
    <source>
        <dbReference type="Proteomes" id="UP000256304"/>
    </source>
</evidence>
<dbReference type="EMBL" id="QTTN01000010">
    <property type="protein sequence ID" value="REE86404.1"/>
    <property type="molecule type" value="Genomic_DNA"/>
</dbReference>
<evidence type="ECO:0000313" key="1">
    <source>
        <dbReference type="EMBL" id="REE86404.1"/>
    </source>
</evidence>
<dbReference type="Proteomes" id="UP000256304">
    <property type="component" value="Unassembled WGS sequence"/>
</dbReference>
<organism evidence="1 2">
    <name type="scientific">Paenibacillus taihuensis</name>
    <dbReference type="NCBI Taxonomy" id="1156355"/>
    <lineage>
        <taxon>Bacteria</taxon>
        <taxon>Bacillati</taxon>
        <taxon>Bacillota</taxon>
        <taxon>Bacilli</taxon>
        <taxon>Bacillales</taxon>
        <taxon>Paenibacillaceae</taxon>
        <taxon>Paenibacillus</taxon>
    </lineage>
</organism>
<comment type="caution">
    <text evidence="1">The sequence shown here is derived from an EMBL/GenBank/DDBJ whole genome shotgun (WGS) entry which is preliminary data.</text>
</comment>
<dbReference type="AlphaFoldDB" id="A0A3D9S1S8"/>
<gene>
    <name evidence="1" type="ORF">A8990_11012</name>
</gene>
<accession>A0A3D9S1S8</accession>